<keyword evidence="3 5" id="KW-1133">Transmembrane helix</keyword>
<proteinExistence type="predicted"/>
<evidence type="ECO:0000256" key="3">
    <source>
        <dbReference type="ARBA" id="ARBA00022989"/>
    </source>
</evidence>
<evidence type="ECO:0000313" key="6">
    <source>
        <dbReference type="EMBL" id="GAA1661866.1"/>
    </source>
</evidence>
<evidence type="ECO:0000256" key="4">
    <source>
        <dbReference type="ARBA" id="ARBA00023136"/>
    </source>
</evidence>
<organism evidence="6 7">
    <name type="scientific">Fodinicola feengrottensis</name>
    <dbReference type="NCBI Taxonomy" id="435914"/>
    <lineage>
        <taxon>Bacteria</taxon>
        <taxon>Bacillati</taxon>
        <taxon>Actinomycetota</taxon>
        <taxon>Actinomycetes</taxon>
        <taxon>Mycobacteriales</taxon>
        <taxon>Fodinicola</taxon>
    </lineage>
</organism>
<feature type="transmembrane region" description="Helical" evidence="5">
    <location>
        <begin position="82"/>
        <end position="101"/>
    </location>
</feature>
<keyword evidence="4 5" id="KW-0472">Membrane</keyword>
<evidence type="ECO:0000256" key="1">
    <source>
        <dbReference type="ARBA" id="ARBA00004141"/>
    </source>
</evidence>
<dbReference type="Pfam" id="PF13564">
    <property type="entry name" value="DoxX_2"/>
    <property type="match status" value="1"/>
</dbReference>
<gene>
    <name evidence="6" type="ORF">GCM10009765_09180</name>
</gene>
<comment type="subcellular location">
    <subcellularLocation>
        <location evidence="1">Membrane</location>
        <topology evidence="1">Multi-pass membrane protein</topology>
    </subcellularLocation>
</comment>
<keyword evidence="2 5" id="KW-0812">Transmembrane</keyword>
<evidence type="ECO:0000313" key="7">
    <source>
        <dbReference type="Proteomes" id="UP001500618"/>
    </source>
</evidence>
<evidence type="ECO:0008006" key="8">
    <source>
        <dbReference type="Google" id="ProtNLM"/>
    </source>
</evidence>
<reference evidence="6 7" key="1">
    <citation type="journal article" date="2019" name="Int. J. Syst. Evol. Microbiol.">
        <title>The Global Catalogue of Microorganisms (GCM) 10K type strain sequencing project: providing services to taxonomists for standard genome sequencing and annotation.</title>
        <authorList>
            <consortium name="The Broad Institute Genomics Platform"/>
            <consortium name="The Broad Institute Genome Sequencing Center for Infectious Disease"/>
            <person name="Wu L."/>
            <person name="Ma J."/>
        </authorList>
    </citation>
    <scope>NUCLEOTIDE SEQUENCE [LARGE SCALE GENOMIC DNA]</scope>
    <source>
        <strain evidence="6 7">JCM 14718</strain>
    </source>
</reference>
<accession>A0ABN2FY62</accession>
<protein>
    <recommendedName>
        <fullName evidence="8">DoxX family protein</fullName>
    </recommendedName>
</protein>
<comment type="caution">
    <text evidence="6">The sequence shown here is derived from an EMBL/GenBank/DDBJ whole genome shotgun (WGS) entry which is preliminary data.</text>
</comment>
<sequence length="142" mass="15026">MTAIQQPTVVKRGRALNITLWIAQVILAALFVLVAVPKLFGDPTAVASFHSMGVGDWFRYLTGACEVAGGLSLLVPRLCGPGSIALVGLMACATVANLFFIPGMAAAAFATVLLGAILALVAWGRWPHTVAFYRMARSLIKR</sequence>
<feature type="transmembrane region" description="Helical" evidence="5">
    <location>
        <begin position="107"/>
        <end position="126"/>
    </location>
</feature>
<dbReference type="EMBL" id="BAAANY010000003">
    <property type="protein sequence ID" value="GAA1661866.1"/>
    <property type="molecule type" value="Genomic_DNA"/>
</dbReference>
<keyword evidence="7" id="KW-1185">Reference proteome</keyword>
<evidence type="ECO:0000256" key="5">
    <source>
        <dbReference type="SAM" id="Phobius"/>
    </source>
</evidence>
<dbReference type="Proteomes" id="UP001500618">
    <property type="component" value="Unassembled WGS sequence"/>
</dbReference>
<feature type="transmembrane region" description="Helical" evidence="5">
    <location>
        <begin position="57"/>
        <end position="75"/>
    </location>
</feature>
<name>A0ABN2FY62_9ACTN</name>
<dbReference type="InterPro" id="IPR032808">
    <property type="entry name" value="DoxX"/>
</dbReference>
<feature type="transmembrane region" description="Helical" evidence="5">
    <location>
        <begin position="15"/>
        <end position="37"/>
    </location>
</feature>
<evidence type="ECO:0000256" key="2">
    <source>
        <dbReference type="ARBA" id="ARBA00022692"/>
    </source>
</evidence>
<dbReference type="RefSeq" id="WP_344307413.1">
    <property type="nucleotide sequence ID" value="NZ_BAAANY010000003.1"/>
</dbReference>